<proteinExistence type="inferred from homology"/>
<evidence type="ECO:0000256" key="2">
    <source>
        <dbReference type="ARBA" id="ARBA00023157"/>
    </source>
</evidence>
<dbReference type="Proteomes" id="UP001163823">
    <property type="component" value="Chromosome 6"/>
</dbReference>
<keyword evidence="5" id="KW-1185">Reference proteome</keyword>
<evidence type="ECO:0000313" key="5">
    <source>
        <dbReference type="Proteomes" id="UP001163823"/>
    </source>
</evidence>
<name>A0AAD7LWM7_QUISA</name>
<gene>
    <name evidence="4" type="ORF">O6P43_015277</name>
</gene>
<dbReference type="Pfam" id="PF01190">
    <property type="entry name" value="Pollen_Ole_e_1"/>
    <property type="match status" value="1"/>
</dbReference>
<evidence type="ECO:0000256" key="1">
    <source>
        <dbReference type="ARBA" id="ARBA00010049"/>
    </source>
</evidence>
<evidence type="ECO:0000313" key="4">
    <source>
        <dbReference type="EMBL" id="KAJ7965678.1"/>
    </source>
</evidence>
<feature type="chain" id="PRO_5042060653" evidence="3">
    <location>
        <begin position="21"/>
        <end position="165"/>
    </location>
</feature>
<dbReference type="InterPro" id="IPR006041">
    <property type="entry name" value="Pollen_Ole_e1_allergen"/>
</dbReference>
<dbReference type="KEGG" id="qsa:O6P43_015277"/>
<dbReference type="AlphaFoldDB" id="A0AAD7LWM7"/>
<reference evidence="4" key="1">
    <citation type="journal article" date="2023" name="Science">
        <title>Elucidation of the pathway for biosynthesis of saponin adjuvants from the soapbark tree.</title>
        <authorList>
            <person name="Reed J."/>
            <person name="Orme A."/>
            <person name="El-Demerdash A."/>
            <person name="Owen C."/>
            <person name="Martin L.B.B."/>
            <person name="Misra R.C."/>
            <person name="Kikuchi S."/>
            <person name="Rejzek M."/>
            <person name="Martin A.C."/>
            <person name="Harkess A."/>
            <person name="Leebens-Mack J."/>
            <person name="Louveau T."/>
            <person name="Stephenson M.J."/>
            <person name="Osbourn A."/>
        </authorList>
    </citation>
    <scope>NUCLEOTIDE SEQUENCE</scope>
    <source>
        <strain evidence="4">S10</strain>
    </source>
</reference>
<dbReference type="EMBL" id="JARAOO010000006">
    <property type="protein sequence ID" value="KAJ7965678.1"/>
    <property type="molecule type" value="Genomic_DNA"/>
</dbReference>
<comment type="similarity">
    <text evidence="1">Belongs to the Ole e I family.</text>
</comment>
<keyword evidence="3" id="KW-0732">Signal</keyword>
<comment type="caution">
    <text evidence="4">The sequence shown here is derived from an EMBL/GenBank/DDBJ whole genome shotgun (WGS) entry which is preliminary data.</text>
</comment>
<feature type="signal peptide" evidence="3">
    <location>
        <begin position="1"/>
        <end position="20"/>
    </location>
</feature>
<protein>
    <submittedName>
        <fullName evidence="4">Pollen-specific protein</fullName>
    </submittedName>
</protein>
<accession>A0AAD7LWM7</accession>
<keyword evidence="2" id="KW-1015">Disulfide bond</keyword>
<sequence>MASRVALLFLLCALPAFVAAGRLPKNQFSINKYLLQGRVFCDTCRAGFETSATTYIEGATVRVECKDRNTMEVRYTMEGTTDQTGTYKIRVNEDHEDQICDCMLVSSPELGCNTAAPGRDKARVTLTSYNGVASEDRYANAMGFMKEEAVSGCDEILRQYQEFDE</sequence>
<dbReference type="PANTHER" id="PTHR31614:SF5">
    <property type="entry name" value="ALLERGEN-LIKE PROTEIN BRSN20"/>
    <property type="match status" value="1"/>
</dbReference>
<dbReference type="PANTHER" id="PTHR31614">
    <property type="entry name" value="PROTEIN DOWNSTREAM OF FLC-RELATED"/>
    <property type="match status" value="1"/>
</dbReference>
<organism evidence="4 5">
    <name type="scientific">Quillaja saponaria</name>
    <name type="common">Soap bark tree</name>
    <dbReference type="NCBI Taxonomy" id="32244"/>
    <lineage>
        <taxon>Eukaryota</taxon>
        <taxon>Viridiplantae</taxon>
        <taxon>Streptophyta</taxon>
        <taxon>Embryophyta</taxon>
        <taxon>Tracheophyta</taxon>
        <taxon>Spermatophyta</taxon>
        <taxon>Magnoliopsida</taxon>
        <taxon>eudicotyledons</taxon>
        <taxon>Gunneridae</taxon>
        <taxon>Pentapetalae</taxon>
        <taxon>rosids</taxon>
        <taxon>fabids</taxon>
        <taxon>Fabales</taxon>
        <taxon>Quillajaceae</taxon>
        <taxon>Quillaja</taxon>
    </lineage>
</organism>
<evidence type="ECO:0000256" key="3">
    <source>
        <dbReference type="SAM" id="SignalP"/>
    </source>
</evidence>